<dbReference type="KEGG" id="rom:EI983_02145"/>
<accession>A0A6I6ILH4</accession>
<gene>
    <name evidence="1" type="ORF">EI983_02145</name>
</gene>
<proteinExistence type="predicted"/>
<protein>
    <submittedName>
        <fullName evidence="1">Uncharacterized protein</fullName>
    </submittedName>
</protein>
<name>A0A6I6ILH4_9RHOB</name>
<evidence type="ECO:0000313" key="1">
    <source>
        <dbReference type="EMBL" id="QGX97142.1"/>
    </source>
</evidence>
<reference evidence="2" key="1">
    <citation type="submission" date="2018-12" db="EMBL/GenBank/DDBJ databases">
        <title>Complete genome sequence of Roseovarius sp. MME-070.</title>
        <authorList>
            <person name="Nam Y.-D."/>
            <person name="Kang J."/>
            <person name="Chung W.-H."/>
            <person name="Park Y.S."/>
        </authorList>
    </citation>
    <scope>NUCLEOTIDE SEQUENCE [LARGE SCALE GENOMIC DNA]</scope>
    <source>
        <strain evidence="2">MME-070</strain>
    </source>
</reference>
<dbReference type="OrthoDB" id="7867229at2"/>
<organism evidence="1 2">
    <name type="scientific">Roseovarius faecimaris</name>
    <dbReference type="NCBI Taxonomy" id="2494550"/>
    <lineage>
        <taxon>Bacteria</taxon>
        <taxon>Pseudomonadati</taxon>
        <taxon>Pseudomonadota</taxon>
        <taxon>Alphaproteobacteria</taxon>
        <taxon>Rhodobacterales</taxon>
        <taxon>Roseobacteraceae</taxon>
        <taxon>Roseovarius</taxon>
    </lineage>
</organism>
<sequence>MSPLTADPADFTIYLDIPEGVELPAGSAKLGFGGTRSDTGERLSAEYVLDARQLPDGTRVYRIAEADLAPMRMLQAEMRQWKAEVGRAASGTLSVAMTPCLSGDTLDPDAPVNVDLALEDGGTPMPLIKDLPISEFLEQTESGNFLPCSDL</sequence>
<evidence type="ECO:0000313" key="2">
    <source>
        <dbReference type="Proteomes" id="UP000428330"/>
    </source>
</evidence>
<keyword evidence="2" id="KW-1185">Reference proteome</keyword>
<dbReference type="Proteomes" id="UP000428330">
    <property type="component" value="Chromosome"/>
</dbReference>
<dbReference type="AlphaFoldDB" id="A0A6I6ILH4"/>
<dbReference type="EMBL" id="CP034348">
    <property type="protein sequence ID" value="QGX97142.1"/>
    <property type="molecule type" value="Genomic_DNA"/>
</dbReference>